<comment type="caution">
    <text evidence="1">The sequence shown here is derived from an EMBL/GenBank/DDBJ whole genome shotgun (WGS) entry which is preliminary data.</text>
</comment>
<organism evidence="1 2">
    <name type="scientific">Lederbergia galactosidilytica</name>
    <dbReference type="NCBI Taxonomy" id="217031"/>
    <lineage>
        <taxon>Bacteria</taxon>
        <taxon>Bacillati</taxon>
        <taxon>Bacillota</taxon>
        <taxon>Bacilli</taxon>
        <taxon>Bacillales</taxon>
        <taxon>Bacillaceae</taxon>
        <taxon>Lederbergia</taxon>
    </lineage>
</organism>
<reference evidence="1 2" key="1">
    <citation type="submission" date="2015-05" db="EMBL/GenBank/DDBJ databases">
        <title>Comparison of genome.</title>
        <authorList>
            <person name="Zheng Z."/>
            <person name="Sun M."/>
        </authorList>
    </citation>
    <scope>NUCLEOTIDE SEQUENCE [LARGE SCALE GENOMIC DNA]</scope>
    <source>
        <strain evidence="1 2">G25-74</strain>
    </source>
</reference>
<dbReference type="RefSeq" id="WP_064468920.1">
    <property type="nucleotide sequence ID" value="NZ_LDJR01000061.1"/>
</dbReference>
<sequence length="118" mass="13721">MGVSIYYTCERNTPMSAEEQQQVNVIVAKYNDHFEPKESGETFCVYQRDDSEPAIIFEGATKLPFSEDIEDMLAALYYWLSCLTEIRRVIAGGEWHVHLDDLDAMWNEDEGWQMLMVD</sequence>
<evidence type="ECO:0000313" key="1">
    <source>
        <dbReference type="EMBL" id="OAK67127.1"/>
    </source>
</evidence>
<dbReference type="Proteomes" id="UP000077881">
    <property type="component" value="Unassembled WGS sequence"/>
</dbReference>
<dbReference type="OrthoDB" id="6636650at2"/>
<name>A0A177ZGK1_9BACI</name>
<dbReference type="AlphaFoldDB" id="A0A177ZGK1"/>
<gene>
    <name evidence="1" type="ORF">ABB05_21430</name>
</gene>
<dbReference type="PATRIC" id="fig|217031.6.peg.4656"/>
<accession>A0A177ZGK1</accession>
<protein>
    <submittedName>
        <fullName evidence="1">Uncharacterized protein</fullName>
    </submittedName>
</protein>
<proteinExistence type="predicted"/>
<evidence type="ECO:0000313" key="2">
    <source>
        <dbReference type="Proteomes" id="UP000077881"/>
    </source>
</evidence>
<keyword evidence="2" id="KW-1185">Reference proteome</keyword>
<dbReference type="EMBL" id="LDJR01000061">
    <property type="protein sequence ID" value="OAK67127.1"/>
    <property type="molecule type" value="Genomic_DNA"/>
</dbReference>